<evidence type="ECO:0000256" key="4">
    <source>
        <dbReference type="ARBA" id="ARBA00074102"/>
    </source>
</evidence>
<evidence type="ECO:0000256" key="5">
    <source>
        <dbReference type="ARBA" id="ARBA00076740"/>
    </source>
</evidence>
<dbReference type="SUPFAM" id="SSF51197">
    <property type="entry name" value="Clavaminate synthase-like"/>
    <property type="match status" value="1"/>
</dbReference>
<dbReference type="InterPro" id="IPR044861">
    <property type="entry name" value="IPNS-like_FE2OG_OXY"/>
</dbReference>
<name>A0AA35Z5Q9_LACSI</name>
<dbReference type="AlphaFoldDB" id="A0AA35Z5Q9"/>
<dbReference type="InterPro" id="IPR026992">
    <property type="entry name" value="DIOX_N"/>
</dbReference>
<dbReference type="InterPro" id="IPR027443">
    <property type="entry name" value="IPNS-like_sf"/>
</dbReference>
<dbReference type="PROSITE" id="PS51471">
    <property type="entry name" value="FE2OG_OXY"/>
    <property type="match status" value="1"/>
</dbReference>
<evidence type="ECO:0000256" key="1">
    <source>
        <dbReference type="ARBA" id="ARBA00022723"/>
    </source>
</evidence>
<protein>
    <recommendedName>
        <fullName evidence="4">2-oxoglutarate-dependent dioxygenase DAO</fullName>
    </recommendedName>
    <alternativeName>
        <fullName evidence="5">Protein DIOXYGENASE FOR AUXIN OXIDATION</fullName>
    </alternativeName>
</protein>
<dbReference type="EMBL" id="OX465081">
    <property type="protein sequence ID" value="CAI9286401.1"/>
    <property type="molecule type" value="Genomic_DNA"/>
</dbReference>
<keyword evidence="2 6" id="KW-0408">Iron</keyword>
<proteinExistence type="inferred from homology"/>
<feature type="domain" description="Fe2OG dioxygenase" evidence="7">
    <location>
        <begin position="164"/>
        <end position="264"/>
    </location>
</feature>
<sequence length="317" mass="36812">MASGEYIQLPVIDFSLLNDGNPDTRVWDSVKTEVFQALQEYGCFQAIVSGVSLELQNSVYDAMKELFDLPFETKSKNIASRMFHGFIGNTPILPLYESLGIDEPYMKKQVENFTNLMWPRGNDQVCEDIHLYSNKLFELDAMVMKMVFESLDLGPYFNEYMELKCYTLKLMKYRVPKQNESDLGLHAHADSGIMTILHQNDVEGLEIQMKGDKWFKVKLSPHLFTVMVAETLNVWLNRRLHVPYHRVLIRENKTRFSLGLFALPKVGKLMKTMEEMVDEEHPLSFKSFDYDEFIKFLFRGGQGKEKYAVKAYCSILN</sequence>
<evidence type="ECO:0000259" key="7">
    <source>
        <dbReference type="PROSITE" id="PS51471"/>
    </source>
</evidence>
<gene>
    <name evidence="8" type="ORF">LSALG_LOCUS25822</name>
</gene>
<dbReference type="GO" id="GO:0046872">
    <property type="term" value="F:metal ion binding"/>
    <property type="evidence" value="ECO:0007669"/>
    <property type="project" value="UniProtKB-KW"/>
</dbReference>
<dbReference type="PANTHER" id="PTHR47990">
    <property type="entry name" value="2-OXOGLUTARATE (2OG) AND FE(II)-DEPENDENT OXYGENASE SUPERFAMILY PROTEIN-RELATED"/>
    <property type="match status" value="1"/>
</dbReference>
<reference evidence="8" key="1">
    <citation type="submission" date="2023-04" db="EMBL/GenBank/DDBJ databases">
        <authorList>
            <person name="Vijverberg K."/>
            <person name="Xiong W."/>
            <person name="Schranz E."/>
        </authorList>
    </citation>
    <scope>NUCLEOTIDE SEQUENCE</scope>
</reference>
<dbReference type="Pfam" id="PF03171">
    <property type="entry name" value="2OG-FeII_Oxy"/>
    <property type="match status" value="1"/>
</dbReference>
<comment type="similarity">
    <text evidence="6">Belongs to the iron/ascorbate-dependent oxidoreductase family.</text>
</comment>
<dbReference type="Pfam" id="PF14226">
    <property type="entry name" value="DIOX_N"/>
    <property type="match status" value="1"/>
</dbReference>
<evidence type="ECO:0000256" key="3">
    <source>
        <dbReference type="ARBA" id="ARBA00054658"/>
    </source>
</evidence>
<dbReference type="FunFam" id="2.60.120.330:FF:000017">
    <property type="entry name" value="2-oxoglutarate-dependent dioxygenase DAO"/>
    <property type="match status" value="1"/>
</dbReference>
<evidence type="ECO:0000313" key="9">
    <source>
        <dbReference type="Proteomes" id="UP001177003"/>
    </source>
</evidence>
<evidence type="ECO:0000256" key="6">
    <source>
        <dbReference type="RuleBase" id="RU003682"/>
    </source>
</evidence>
<evidence type="ECO:0000313" key="8">
    <source>
        <dbReference type="EMBL" id="CAI9286401.1"/>
    </source>
</evidence>
<dbReference type="InterPro" id="IPR005123">
    <property type="entry name" value="Oxoglu/Fe-dep_dioxygenase_dom"/>
</dbReference>
<organism evidence="8 9">
    <name type="scientific">Lactuca saligna</name>
    <name type="common">Willowleaf lettuce</name>
    <dbReference type="NCBI Taxonomy" id="75948"/>
    <lineage>
        <taxon>Eukaryota</taxon>
        <taxon>Viridiplantae</taxon>
        <taxon>Streptophyta</taxon>
        <taxon>Embryophyta</taxon>
        <taxon>Tracheophyta</taxon>
        <taxon>Spermatophyta</taxon>
        <taxon>Magnoliopsida</taxon>
        <taxon>eudicotyledons</taxon>
        <taxon>Gunneridae</taxon>
        <taxon>Pentapetalae</taxon>
        <taxon>asterids</taxon>
        <taxon>campanulids</taxon>
        <taxon>Asterales</taxon>
        <taxon>Asteraceae</taxon>
        <taxon>Cichorioideae</taxon>
        <taxon>Cichorieae</taxon>
        <taxon>Lactucinae</taxon>
        <taxon>Lactuca</taxon>
    </lineage>
</organism>
<comment type="function">
    <text evidence="3">2-oxoglutarate-dependent dioxygenase essential for auxin catabolism and maintenance of auxin homeostasis in reproductive organs. Catalyzes the irreversible oxidation of indole-3-acetic acid (IAA) to the biologically inactive 2-oxoindole-3-acetic acid (OxIAA).</text>
</comment>
<keyword evidence="9" id="KW-1185">Reference proteome</keyword>
<dbReference type="InterPro" id="IPR050231">
    <property type="entry name" value="Iron_ascorbate_oxido_reductase"/>
</dbReference>
<keyword evidence="6" id="KW-0560">Oxidoreductase</keyword>
<dbReference type="GO" id="GO:0016705">
    <property type="term" value="F:oxidoreductase activity, acting on paired donors, with incorporation or reduction of molecular oxygen"/>
    <property type="evidence" value="ECO:0007669"/>
    <property type="project" value="UniProtKB-ARBA"/>
</dbReference>
<accession>A0AA35Z5Q9</accession>
<dbReference type="Gene3D" id="2.60.120.330">
    <property type="entry name" value="B-lactam Antibiotic, Isopenicillin N Synthase, Chain"/>
    <property type="match status" value="1"/>
</dbReference>
<evidence type="ECO:0000256" key="2">
    <source>
        <dbReference type="ARBA" id="ARBA00023004"/>
    </source>
</evidence>
<keyword evidence="1 6" id="KW-0479">Metal-binding</keyword>
<dbReference type="Proteomes" id="UP001177003">
    <property type="component" value="Chromosome 5"/>
</dbReference>